<organism evidence="1 2">
    <name type="scientific">Naganishia adeliensis</name>
    <dbReference type="NCBI Taxonomy" id="92952"/>
    <lineage>
        <taxon>Eukaryota</taxon>
        <taxon>Fungi</taxon>
        <taxon>Dikarya</taxon>
        <taxon>Basidiomycota</taxon>
        <taxon>Agaricomycotina</taxon>
        <taxon>Tremellomycetes</taxon>
        <taxon>Filobasidiales</taxon>
        <taxon>Filobasidiaceae</taxon>
        <taxon>Naganishia</taxon>
    </lineage>
</organism>
<evidence type="ECO:0000313" key="1">
    <source>
        <dbReference type="EMBL" id="KAJ9105012.1"/>
    </source>
</evidence>
<protein>
    <submittedName>
        <fullName evidence="1">Uncharacterized protein</fullName>
    </submittedName>
</protein>
<proteinExistence type="predicted"/>
<gene>
    <name evidence="1" type="ORF">QFC20_004453</name>
</gene>
<dbReference type="EMBL" id="JASBWS010000051">
    <property type="protein sequence ID" value="KAJ9105012.1"/>
    <property type="molecule type" value="Genomic_DNA"/>
</dbReference>
<name>A0ACC2W1P4_9TREE</name>
<reference evidence="1" key="1">
    <citation type="submission" date="2023-04" db="EMBL/GenBank/DDBJ databases">
        <title>Draft Genome sequencing of Naganishia species isolated from polar environments using Oxford Nanopore Technology.</title>
        <authorList>
            <person name="Leo P."/>
            <person name="Venkateswaran K."/>
        </authorList>
    </citation>
    <scope>NUCLEOTIDE SEQUENCE</scope>
    <source>
        <strain evidence="1">MNA-CCFEE 5262</strain>
    </source>
</reference>
<accession>A0ACC2W1P4</accession>
<keyword evidence="2" id="KW-1185">Reference proteome</keyword>
<dbReference type="Proteomes" id="UP001230649">
    <property type="component" value="Unassembled WGS sequence"/>
</dbReference>
<evidence type="ECO:0000313" key="2">
    <source>
        <dbReference type="Proteomes" id="UP001230649"/>
    </source>
</evidence>
<sequence>MRFTTAIVAAFAIASIGTQAAPTPDGATSSSVAPHKPTEKVEHKPEHKPVVKEPEYELICKDVAFFHDWDIHWADLPSGPIKGENIYECAKDLVKDKEADAIVSYEHLCYPKTLEHVKLDDFFKSKGRDLAIEGCCEDLEKDNKHKKCYPEKMLKCCYDKKICVKVPKKPKCDTCGKGKDGKKDHEEEEEEKY</sequence>
<comment type="caution">
    <text evidence="1">The sequence shown here is derived from an EMBL/GenBank/DDBJ whole genome shotgun (WGS) entry which is preliminary data.</text>
</comment>